<dbReference type="Proteomes" id="UP000318313">
    <property type="component" value="Chromosome"/>
</dbReference>
<dbReference type="KEGG" id="gfm:Enr17x_19060"/>
<evidence type="ECO:0000313" key="1">
    <source>
        <dbReference type="EMBL" id="QDV49885.1"/>
    </source>
</evidence>
<proteinExistence type="predicted"/>
<dbReference type="EMBL" id="CP037452">
    <property type="protein sequence ID" value="QDV49885.1"/>
    <property type="molecule type" value="Genomic_DNA"/>
</dbReference>
<protein>
    <submittedName>
        <fullName evidence="1">Uncharacterized protein</fullName>
    </submittedName>
</protein>
<evidence type="ECO:0000313" key="2">
    <source>
        <dbReference type="Proteomes" id="UP000318313"/>
    </source>
</evidence>
<organism evidence="1 2">
    <name type="scientific">Gimesia fumaroli</name>
    <dbReference type="NCBI Taxonomy" id="2527976"/>
    <lineage>
        <taxon>Bacteria</taxon>
        <taxon>Pseudomonadati</taxon>
        <taxon>Planctomycetota</taxon>
        <taxon>Planctomycetia</taxon>
        <taxon>Planctomycetales</taxon>
        <taxon>Planctomycetaceae</taxon>
        <taxon>Gimesia</taxon>
    </lineage>
</organism>
<accession>A0A518I9T5</accession>
<keyword evidence="2" id="KW-1185">Reference proteome</keyword>
<gene>
    <name evidence="1" type="ORF">Enr17x_19060</name>
</gene>
<sequence length="145" mass="16155">MLNRMVENDSSKDLWGIETDSGKAVAYMLNAICNDIRELEINCITRSRVDDNEFAEISYGDVSDWGELHCVLCSNDQKSLEGFGSRLNMKPIGTGRERKLICSTFIIPVASSGDAQVYMDNPRLVEVFGSTDSNFTVLQVEMEGD</sequence>
<dbReference type="AlphaFoldDB" id="A0A518I9T5"/>
<name>A0A518I9T5_9PLAN</name>
<dbReference type="RefSeq" id="WP_145307989.1">
    <property type="nucleotide sequence ID" value="NZ_CP037452.1"/>
</dbReference>
<reference evidence="1 2" key="1">
    <citation type="submission" date="2019-03" db="EMBL/GenBank/DDBJ databases">
        <title>Deep-cultivation of Planctomycetes and their phenomic and genomic characterization uncovers novel biology.</title>
        <authorList>
            <person name="Wiegand S."/>
            <person name="Jogler M."/>
            <person name="Boedeker C."/>
            <person name="Pinto D."/>
            <person name="Vollmers J."/>
            <person name="Rivas-Marin E."/>
            <person name="Kohn T."/>
            <person name="Peeters S.H."/>
            <person name="Heuer A."/>
            <person name="Rast P."/>
            <person name="Oberbeckmann S."/>
            <person name="Bunk B."/>
            <person name="Jeske O."/>
            <person name="Meyerdierks A."/>
            <person name="Storesund J.E."/>
            <person name="Kallscheuer N."/>
            <person name="Luecker S."/>
            <person name="Lage O.M."/>
            <person name="Pohl T."/>
            <person name="Merkel B.J."/>
            <person name="Hornburger P."/>
            <person name="Mueller R.-W."/>
            <person name="Bruemmer F."/>
            <person name="Labrenz M."/>
            <person name="Spormann A.M."/>
            <person name="Op den Camp H."/>
            <person name="Overmann J."/>
            <person name="Amann R."/>
            <person name="Jetten M.S.M."/>
            <person name="Mascher T."/>
            <person name="Medema M.H."/>
            <person name="Devos D.P."/>
            <person name="Kaster A.-K."/>
            <person name="Ovreas L."/>
            <person name="Rohde M."/>
            <person name="Galperin M.Y."/>
            <person name="Jogler C."/>
        </authorList>
    </citation>
    <scope>NUCLEOTIDE SEQUENCE [LARGE SCALE GENOMIC DNA]</scope>
    <source>
        <strain evidence="1 2">Enr17</strain>
    </source>
</reference>